<comment type="caution">
    <text evidence="2">The sequence shown here is derived from an EMBL/GenBank/DDBJ whole genome shotgun (WGS) entry which is preliminary data.</text>
</comment>
<evidence type="ECO:0000256" key="1">
    <source>
        <dbReference type="SAM" id="MobiDB-lite"/>
    </source>
</evidence>
<feature type="region of interest" description="Disordered" evidence="1">
    <location>
        <begin position="29"/>
        <end position="54"/>
    </location>
</feature>
<reference evidence="2" key="1">
    <citation type="journal article" date="2019" name="Sci. Rep.">
        <title>Draft genome of Tanacetum cinerariifolium, the natural source of mosquito coil.</title>
        <authorList>
            <person name="Yamashiro T."/>
            <person name="Shiraishi A."/>
            <person name="Satake H."/>
            <person name="Nakayama K."/>
        </authorList>
    </citation>
    <scope>NUCLEOTIDE SEQUENCE</scope>
</reference>
<feature type="non-terminal residue" evidence="2">
    <location>
        <position position="1"/>
    </location>
</feature>
<accession>A0A699VKQ4</accession>
<organism evidence="2">
    <name type="scientific">Tanacetum cinerariifolium</name>
    <name type="common">Dalmatian daisy</name>
    <name type="synonym">Chrysanthemum cinerariifolium</name>
    <dbReference type="NCBI Taxonomy" id="118510"/>
    <lineage>
        <taxon>Eukaryota</taxon>
        <taxon>Viridiplantae</taxon>
        <taxon>Streptophyta</taxon>
        <taxon>Embryophyta</taxon>
        <taxon>Tracheophyta</taxon>
        <taxon>Spermatophyta</taxon>
        <taxon>Magnoliopsida</taxon>
        <taxon>eudicotyledons</taxon>
        <taxon>Gunneridae</taxon>
        <taxon>Pentapetalae</taxon>
        <taxon>asterids</taxon>
        <taxon>campanulids</taxon>
        <taxon>Asterales</taxon>
        <taxon>Asteraceae</taxon>
        <taxon>Asteroideae</taxon>
        <taxon>Anthemideae</taxon>
        <taxon>Anthemidinae</taxon>
        <taxon>Tanacetum</taxon>
    </lineage>
</organism>
<protein>
    <submittedName>
        <fullName evidence="2">Uncharacterized protein</fullName>
    </submittedName>
</protein>
<name>A0A699VKQ4_TANCI</name>
<sequence>AVWKLVEDFILMGSKEEAERLKRKGFNLEQQKAKKQKTSEEVPDKEKSSKEIPEEKVKEMMQLVPIEEVLYEPDPEDQLWAQTQNYMHAPTEWKLYDLSGVHHVTAKDKEIFMLVEKDYPLRKGLALVM</sequence>
<gene>
    <name evidence="2" type="ORF">Tci_907736</name>
</gene>
<evidence type="ECO:0000313" key="2">
    <source>
        <dbReference type="EMBL" id="GFD35767.1"/>
    </source>
</evidence>
<feature type="compositionally biased region" description="Basic and acidic residues" evidence="1">
    <location>
        <begin position="37"/>
        <end position="54"/>
    </location>
</feature>
<proteinExistence type="predicted"/>
<dbReference type="AlphaFoldDB" id="A0A699VKQ4"/>
<feature type="non-terminal residue" evidence="2">
    <location>
        <position position="129"/>
    </location>
</feature>
<dbReference type="EMBL" id="BKCJ011462927">
    <property type="protein sequence ID" value="GFD35767.1"/>
    <property type="molecule type" value="Genomic_DNA"/>
</dbReference>